<organism evidence="6 7">
    <name type="scientific">Lysobacter korlensis</name>
    <dbReference type="NCBI Taxonomy" id="553636"/>
    <lineage>
        <taxon>Bacteria</taxon>
        <taxon>Pseudomonadati</taxon>
        <taxon>Pseudomonadota</taxon>
        <taxon>Gammaproteobacteria</taxon>
        <taxon>Lysobacterales</taxon>
        <taxon>Lysobacteraceae</taxon>
        <taxon>Lysobacter</taxon>
    </lineage>
</organism>
<evidence type="ECO:0000256" key="5">
    <source>
        <dbReference type="ARBA" id="ARBA00023277"/>
    </source>
</evidence>
<dbReference type="InterPro" id="IPR013785">
    <property type="entry name" value="Aldolase_TIM"/>
</dbReference>
<evidence type="ECO:0000313" key="6">
    <source>
        <dbReference type="EMBL" id="MFC0680125.1"/>
    </source>
</evidence>
<proteinExistence type="inferred from homology"/>
<evidence type="ECO:0000256" key="2">
    <source>
        <dbReference type="ARBA" id="ARBA00006906"/>
    </source>
</evidence>
<accession>A0ABV6RT16</accession>
<dbReference type="EC" id="4.1.2.14" evidence="6"/>
<dbReference type="Pfam" id="PF01081">
    <property type="entry name" value="Aldolase"/>
    <property type="match status" value="1"/>
</dbReference>
<evidence type="ECO:0000256" key="4">
    <source>
        <dbReference type="ARBA" id="ARBA00023239"/>
    </source>
</evidence>
<comment type="similarity">
    <text evidence="2">Belongs to the KHG/KDPG aldolase family.</text>
</comment>
<name>A0ABV6RT16_9GAMM</name>
<dbReference type="EMBL" id="JBHLTG010000005">
    <property type="protein sequence ID" value="MFC0680125.1"/>
    <property type="molecule type" value="Genomic_DNA"/>
</dbReference>
<dbReference type="RefSeq" id="WP_386671586.1">
    <property type="nucleotide sequence ID" value="NZ_JBHLTG010000005.1"/>
</dbReference>
<evidence type="ECO:0000256" key="3">
    <source>
        <dbReference type="ARBA" id="ARBA00011233"/>
    </source>
</evidence>
<evidence type="ECO:0000313" key="7">
    <source>
        <dbReference type="Proteomes" id="UP001589896"/>
    </source>
</evidence>
<keyword evidence="7" id="KW-1185">Reference proteome</keyword>
<dbReference type="EC" id="4.1.3.16" evidence="6"/>
<dbReference type="InterPro" id="IPR000887">
    <property type="entry name" value="Aldlse_KDPG_KHG"/>
</dbReference>
<reference evidence="6 7" key="1">
    <citation type="submission" date="2024-09" db="EMBL/GenBank/DDBJ databases">
        <authorList>
            <person name="Sun Q."/>
            <person name="Mori K."/>
        </authorList>
    </citation>
    <scope>NUCLEOTIDE SEQUENCE [LARGE SCALE GENOMIC DNA]</scope>
    <source>
        <strain evidence="6 7">KCTC 23076</strain>
    </source>
</reference>
<dbReference type="SUPFAM" id="SSF51569">
    <property type="entry name" value="Aldolase"/>
    <property type="match status" value="1"/>
</dbReference>
<dbReference type="PROSITE" id="PS00160">
    <property type="entry name" value="ALDOLASE_KDPG_KHG_2"/>
    <property type="match status" value="1"/>
</dbReference>
<dbReference type="Gene3D" id="3.20.20.70">
    <property type="entry name" value="Aldolase class I"/>
    <property type="match status" value="1"/>
</dbReference>
<dbReference type="InterPro" id="IPR031338">
    <property type="entry name" value="KDPG/KHG_AS_2"/>
</dbReference>
<dbReference type="CDD" id="cd00452">
    <property type="entry name" value="KDPG_aldolase"/>
    <property type="match status" value="1"/>
</dbReference>
<comment type="pathway">
    <text evidence="1">Carbohydrate acid metabolism.</text>
</comment>
<gene>
    <name evidence="6" type="primary">eda</name>
    <name evidence="6" type="ORF">ACFFGH_20000</name>
</gene>
<keyword evidence="4 6" id="KW-0456">Lyase</keyword>
<comment type="subunit">
    <text evidence="3">Homotrimer.</text>
</comment>
<protein>
    <submittedName>
        <fullName evidence="6">Bifunctional 4-hydroxy-2-oxoglutarate aldolase/2-dehydro-3-deoxy-phosphogluconate aldolase</fullName>
        <ecNumber evidence="6">4.1.2.14</ecNumber>
        <ecNumber evidence="6">4.1.3.16</ecNumber>
    </submittedName>
</protein>
<dbReference type="PANTHER" id="PTHR30246">
    <property type="entry name" value="2-KETO-3-DEOXY-6-PHOSPHOGLUCONATE ALDOLASE"/>
    <property type="match status" value="1"/>
</dbReference>
<evidence type="ECO:0000256" key="1">
    <source>
        <dbReference type="ARBA" id="ARBA00004761"/>
    </source>
</evidence>
<comment type="caution">
    <text evidence="6">The sequence shown here is derived from an EMBL/GenBank/DDBJ whole genome shotgun (WGS) entry which is preliminary data.</text>
</comment>
<dbReference type="NCBIfam" id="TIGR01182">
    <property type="entry name" value="eda"/>
    <property type="match status" value="1"/>
</dbReference>
<dbReference type="GO" id="GO:0008675">
    <property type="term" value="F:2-dehydro-3-deoxy-phosphogluconate aldolase activity"/>
    <property type="evidence" value="ECO:0007669"/>
    <property type="project" value="UniProtKB-EC"/>
</dbReference>
<sequence>MPEHPIRDGAAVFDALDTVRILPLLVLDDAEPASATASALLAGGIRCAEIALRTEAAIPAIAAASRVPGFLVGAGTVLTPDQVDATVAAGARFIVSPGLDERVVVRARDLGVAVLPGVVTATEVQRALTLGLDRLKFFPAEASGGLAAITALAGPFPTVRFLPSGGVTEANAPDYLRSAAVFAVSGSWMASRDAIAARDLSAIEGAARRSAALARDPR</sequence>
<dbReference type="Proteomes" id="UP001589896">
    <property type="component" value="Unassembled WGS sequence"/>
</dbReference>
<keyword evidence="5" id="KW-0119">Carbohydrate metabolism</keyword>
<dbReference type="GO" id="GO:0008700">
    <property type="term" value="F:(R,S)-4-hydroxy-2-oxoglutarate aldolase activity"/>
    <property type="evidence" value="ECO:0007669"/>
    <property type="project" value="UniProtKB-EC"/>
</dbReference>
<dbReference type="PANTHER" id="PTHR30246:SF1">
    <property type="entry name" value="2-DEHYDRO-3-DEOXY-6-PHOSPHOGALACTONATE ALDOLASE-RELATED"/>
    <property type="match status" value="1"/>
</dbReference>